<feature type="compositionally biased region" description="Polar residues" evidence="1">
    <location>
        <begin position="277"/>
        <end position="289"/>
    </location>
</feature>
<protein>
    <submittedName>
        <fullName evidence="2">Uncharacterized protein</fullName>
    </submittedName>
</protein>
<dbReference type="eggNOG" id="ENOG502SPYH">
    <property type="taxonomic scope" value="Eukaryota"/>
</dbReference>
<dbReference type="GeneID" id="9474758"/>
<accession>D0NIP3</accession>
<feature type="region of interest" description="Disordered" evidence="1">
    <location>
        <begin position="277"/>
        <end position="297"/>
    </location>
</feature>
<organism evidence="2 3">
    <name type="scientific">Phytophthora infestans (strain T30-4)</name>
    <name type="common">Potato late blight agent</name>
    <dbReference type="NCBI Taxonomy" id="403677"/>
    <lineage>
        <taxon>Eukaryota</taxon>
        <taxon>Sar</taxon>
        <taxon>Stramenopiles</taxon>
        <taxon>Oomycota</taxon>
        <taxon>Peronosporomycetes</taxon>
        <taxon>Peronosporales</taxon>
        <taxon>Peronosporaceae</taxon>
        <taxon>Phytophthora</taxon>
    </lineage>
</organism>
<dbReference type="RefSeq" id="XP_002900987.1">
    <property type="nucleotide sequence ID" value="XM_002900941.1"/>
</dbReference>
<dbReference type="EMBL" id="DS028140">
    <property type="protein sequence ID" value="EEY59377.1"/>
    <property type="molecule type" value="Genomic_DNA"/>
</dbReference>
<dbReference type="AlphaFoldDB" id="D0NIP3"/>
<sequence>MPETIETGFDAPFYAKVVRVEADTGSDHVYYGQVVEAEGDQLSILSDGQQFTAEWKAVSVVAPIIALLLEHIQFDRDEWSAREIEAVENTVLDRVLGRDIVGSNQIPAILEGLMAEANYPSATKVCKWTDPSTGQQTEFALQHALDFAYYVDGGVTPVPPAVGQAFCCPPQSQSPIGGGDGEEREGSELFDPFIDDDDTPQDQSEPIREGTVQVTTRPERPKRSRQPVSPSDNGVHEAKRRRTAVDQDALIVEKFSDDPELLERFLVIRQANRQSQMVPRTQVSTSSEMIGQPPPRKRVTVASKYAFAPRDDQQEVHERVTSENHKDVSVGYRGACCANFQYKSSQARLKFVAAARNRPEKQQKSVCSRLNSDATQVNGVLSNDRFTAVDVSHKTASDKVLSSLHPKRAASVNAVSESKQCKIEVGIDVQWRQGPMKNRPPPKNHGSCRRYLRAVIRSIREGQDSGQYMVVGADILDRWPEIICSPLGAVVKKGVDPNEEARTIHDLSFPKNDSPLSRS</sequence>
<dbReference type="OrthoDB" id="129224at2759"/>
<keyword evidence="3" id="KW-1185">Reference proteome</keyword>
<dbReference type="VEuPathDB" id="FungiDB:PITG_11396"/>
<dbReference type="InParanoid" id="D0NIP3"/>
<dbReference type="KEGG" id="pif:PITG_11396"/>
<evidence type="ECO:0000256" key="1">
    <source>
        <dbReference type="SAM" id="MobiDB-lite"/>
    </source>
</evidence>
<feature type="region of interest" description="Disordered" evidence="1">
    <location>
        <begin position="166"/>
        <end position="242"/>
    </location>
</feature>
<dbReference type="HOGENOM" id="CLU_471344_0_0_1"/>
<dbReference type="Proteomes" id="UP000006643">
    <property type="component" value="Unassembled WGS sequence"/>
</dbReference>
<reference evidence="3" key="1">
    <citation type="journal article" date="2009" name="Nature">
        <title>Genome sequence and analysis of the Irish potato famine pathogen Phytophthora infestans.</title>
        <authorList>
            <consortium name="The Broad Institute Genome Sequencing Platform"/>
            <person name="Haas B.J."/>
            <person name="Kamoun S."/>
            <person name="Zody M.C."/>
            <person name="Jiang R.H."/>
            <person name="Handsaker R.E."/>
            <person name="Cano L.M."/>
            <person name="Grabherr M."/>
            <person name="Kodira C.D."/>
            <person name="Raffaele S."/>
            <person name="Torto-Alalibo T."/>
            <person name="Bozkurt T.O."/>
            <person name="Ah-Fong A.M."/>
            <person name="Alvarado L."/>
            <person name="Anderson V.L."/>
            <person name="Armstrong M.R."/>
            <person name="Avrova A."/>
            <person name="Baxter L."/>
            <person name="Beynon J."/>
            <person name="Boevink P.C."/>
            <person name="Bollmann S.R."/>
            <person name="Bos J.I."/>
            <person name="Bulone V."/>
            <person name="Cai G."/>
            <person name="Cakir C."/>
            <person name="Carrington J.C."/>
            <person name="Chawner M."/>
            <person name="Conti L."/>
            <person name="Costanzo S."/>
            <person name="Ewan R."/>
            <person name="Fahlgren N."/>
            <person name="Fischbach M.A."/>
            <person name="Fugelstad J."/>
            <person name="Gilroy E.M."/>
            <person name="Gnerre S."/>
            <person name="Green P.J."/>
            <person name="Grenville-Briggs L.J."/>
            <person name="Griffith J."/>
            <person name="Grunwald N.J."/>
            <person name="Horn K."/>
            <person name="Horner N.R."/>
            <person name="Hu C.H."/>
            <person name="Huitema E."/>
            <person name="Jeong D.H."/>
            <person name="Jones A.M."/>
            <person name="Jones J.D."/>
            <person name="Jones R.W."/>
            <person name="Karlsson E.K."/>
            <person name="Kunjeti S.G."/>
            <person name="Lamour K."/>
            <person name="Liu Z."/>
            <person name="Ma L."/>
            <person name="Maclean D."/>
            <person name="Chibucos M.C."/>
            <person name="McDonald H."/>
            <person name="McWalters J."/>
            <person name="Meijer H.J."/>
            <person name="Morgan W."/>
            <person name="Morris P.F."/>
            <person name="Munro C.A."/>
            <person name="O'Neill K."/>
            <person name="Ospina-Giraldo M."/>
            <person name="Pinzon A."/>
            <person name="Pritchard L."/>
            <person name="Ramsahoye B."/>
            <person name="Ren Q."/>
            <person name="Restrepo S."/>
            <person name="Roy S."/>
            <person name="Sadanandom A."/>
            <person name="Savidor A."/>
            <person name="Schornack S."/>
            <person name="Schwartz D.C."/>
            <person name="Schumann U.D."/>
            <person name="Schwessinger B."/>
            <person name="Seyer L."/>
            <person name="Sharpe T."/>
            <person name="Silvar C."/>
            <person name="Song J."/>
            <person name="Studholme D.J."/>
            <person name="Sykes S."/>
            <person name="Thines M."/>
            <person name="van de Vondervoort P.J."/>
            <person name="Phuntumart V."/>
            <person name="Wawra S."/>
            <person name="Weide R."/>
            <person name="Win J."/>
            <person name="Young C."/>
            <person name="Zhou S."/>
            <person name="Fry W."/>
            <person name="Meyers B.C."/>
            <person name="van West P."/>
            <person name="Ristaino J."/>
            <person name="Govers F."/>
            <person name="Birch P.R."/>
            <person name="Whisson S.C."/>
            <person name="Judelson H.S."/>
            <person name="Nusbaum C."/>
        </authorList>
    </citation>
    <scope>NUCLEOTIDE SEQUENCE [LARGE SCALE GENOMIC DNA]</scope>
    <source>
        <strain evidence="3">T30-4</strain>
    </source>
</reference>
<proteinExistence type="predicted"/>
<gene>
    <name evidence="2" type="ORF">PITG_11396</name>
</gene>
<evidence type="ECO:0000313" key="3">
    <source>
        <dbReference type="Proteomes" id="UP000006643"/>
    </source>
</evidence>
<name>D0NIP3_PHYIT</name>
<evidence type="ECO:0000313" key="2">
    <source>
        <dbReference type="EMBL" id="EEY59377.1"/>
    </source>
</evidence>